<dbReference type="Proteomes" id="UP000247345">
    <property type="component" value="Unassembled WGS sequence"/>
</dbReference>
<dbReference type="AlphaFoldDB" id="A0A2P6CD06"/>
<dbReference type="SUPFAM" id="SSF52540">
    <property type="entry name" value="P-loop containing nucleoside triphosphate hydrolases"/>
    <property type="match status" value="1"/>
</dbReference>
<gene>
    <name evidence="1" type="ORF">BTO14_05695</name>
</gene>
<proteinExistence type="predicted"/>
<accession>A0A2P6CD06</accession>
<evidence type="ECO:0000313" key="1">
    <source>
        <dbReference type="EMBL" id="PQJ72780.1"/>
    </source>
</evidence>
<organism evidence="1 2">
    <name type="scientific">Polaribacter butkevichii</name>
    <dbReference type="NCBI Taxonomy" id="218490"/>
    <lineage>
        <taxon>Bacteria</taxon>
        <taxon>Pseudomonadati</taxon>
        <taxon>Bacteroidota</taxon>
        <taxon>Flavobacteriia</taxon>
        <taxon>Flavobacteriales</taxon>
        <taxon>Flavobacteriaceae</taxon>
    </lineage>
</organism>
<sequence>MIVEKRKKVAQKKENFMTTNQLKELFNKEAKKHYAIKRRSFEVDDNNKQFLNAFCKYFAQDSTFETKHNGDLNKGLFVFGNNGTGKTSSFKIIQNISKLYTIKQLWVPMISTQNVIQQFNLSESNKKDYIIKYYTKGTYLFDDLGSEKEASNYGKEDIFIRILEHRYNEFISKGTKTFITSNLSFEEIKKRYGVRVYDRFYQMFNQIKLDGESRRL</sequence>
<keyword evidence="2" id="KW-1185">Reference proteome</keyword>
<dbReference type="EMBL" id="MSCK01000001">
    <property type="protein sequence ID" value="PQJ72780.1"/>
    <property type="molecule type" value="Genomic_DNA"/>
</dbReference>
<name>A0A2P6CD06_9FLAO</name>
<reference evidence="1 2" key="1">
    <citation type="submission" date="2016-12" db="EMBL/GenBank/DDBJ databases">
        <title>Trade-off between light-utilization and light-protection in marine flavobacteria.</title>
        <authorList>
            <person name="Kumagai Y."/>
            <person name="Yoshizawa S."/>
            <person name="Kogure K."/>
            <person name="Iwasaki W."/>
        </authorList>
    </citation>
    <scope>NUCLEOTIDE SEQUENCE [LARGE SCALE GENOMIC DNA]</scope>
    <source>
        <strain evidence="1 2">KCTC 12100</strain>
    </source>
</reference>
<dbReference type="InterPro" id="IPR027417">
    <property type="entry name" value="P-loop_NTPase"/>
</dbReference>
<evidence type="ECO:0000313" key="2">
    <source>
        <dbReference type="Proteomes" id="UP000247345"/>
    </source>
</evidence>
<dbReference type="Gene3D" id="3.40.50.300">
    <property type="entry name" value="P-loop containing nucleotide triphosphate hydrolases"/>
    <property type="match status" value="1"/>
</dbReference>
<comment type="caution">
    <text evidence="1">The sequence shown here is derived from an EMBL/GenBank/DDBJ whole genome shotgun (WGS) entry which is preliminary data.</text>
</comment>
<protein>
    <submittedName>
        <fullName evidence="1">Uncharacterized protein</fullName>
    </submittedName>
</protein>